<dbReference type="InterPro" id="IPR025828">
    <property type="entry name" value="Put_sensor_dom"/>
</dbReference>
<gene>
    <name evidence="4" type="ORF">ACFQEY_13005</name>
</gene>
<feature type="compositionally biased region" description="Acidic residues" evidence="1">
    <location>
        <begin position="250"/>
        <end position="261"/>
    </location>
</feature>
<dbReference type="RefSeq" id="WP_379769208.1">
    <property type="nucleotide sequence ID" value="NZ_JBHSXI010000012.1"/>
</dbReference>
<keyword evidence="5" id="KW-1185">Reference proteome</keyword>
<feature type="compositionally biased region" description="Polar residues" evidence="1">
    <location>
        <begin position="228"/>
        <end position="247"/>
    </location>
</feature>
<feature type="domain" description="Putative sensor" evidence="3">
    <location>
        <begin position="27"/>
        <end position="208"/>
    </location>
</feature>
<evidence type="ECO:0000259" key="3">
    <source>
        <dbReference type="Pfam" id="PF13796"/>
    </source>
</evidence>
<feature type="transmembrane region" description="Helical" evidence="2">
    <location>
        <begin position="125"/>
        <end position="146"/>
    </location>
</feature>
<sequence>MVSRVSPSDLPVVGVVADGRTYRNLVYLLLAIPLGFAYSAFFTFGIAFGLVLSVVLVGLVILFATLIGSRLLAGVERWLANALLGTDLRRPDDLDDGGSGALAGVRKYVDAPSTWQGLGFLTLKFWVTLFAFVPIFALVNALPLIAAPLRYPYVATFGESNGEPVTWAIDTLPEAALAVPVGIVGVLIALHVTNAVAYAARQMAIALLGEQPPTGDASSEPRQEKAQDASSPTDESSVRDTSSSTGESAGPDEDSDPESRS</sequence>
<dbReference type="Proteomes" id="UP001596333">
    <property type="component" value="Unassembled WGS sequence"/>
</dbReference>
<organism evidence="4 5">
    <name type="scientific">Halorubrum trueperi</name>
    <dbReference type="NCBI Taxonomy" id="2004704"/>
    <lineage>
        <taxon>Archaea</taxon>
        <taxon>Methanobacteriati</taxon>
        <taxon>Methanobacteriota</taxon>
        <taxon>Stenosarchaea group</taxon>
        <taxon>Halobacteria</taxon>
        <taxon>Halobacteriales</taxon>
        <taxon>Haloferacaceae</taxon>
        <taxon>Halorubrum</taxon>
    </lineage>
</organism>
<accession>A0ABD5UKL8</accession>
<feature type="transmembrane region" description="Helical" evidence="2">
    <location>
        <begin position="50"/>
        <end position="73"/>
    </location>
</feature>
<evidence type="ECO:0000313" key="5">
    <source>
        <dbReference type="Proteomes" id="UP001596333"/>
    </source>
</evidence>
<feature type="region of interest" description="Disordered" evidence="1">
    <location>
        <begin position="211"/>
        <end position="261"/>
    </location>
</feature>
<evidence type="ECO:0000313" key="4">
    <source>
        <dbReference type="EMBL" id="MFC6889930.1"/>
    </source>
</evidence>
<keyword evidence="2" id="KW-1133">Transmembrane helix</keyword>
<feature type="transmembrane region" description="Helical" evidence="2">
    <location>
        <begin position="25"/>
        <end position="44"/>
    </location>
</feature>
<feature type="transmembrane region" description="Helical" evidence="2">
    <location>
        <begin position="177"/>
        <end position="200"/>
    </location>
</feature>
<comment type="caution">
    <text evidence="4">The sequence shown here is derived from an EMBL/GenBank/DDBJ whole genome shotgun (WGS) entry which is preliminary data.</text>
</comment>
<name>A0ABD5UKL8_9EURY</name>
<dbReference type="EMBL" id="JBHSXI010000012">
    <property type="protein sequence ID" value="MFC6889930.1"/>
    <property type="molecule type" value="Genomic_DNA"/>
</dbReference>
<reference evidence="4 5" key="1">
    <citation type="journal article" date="2019" name="Int. J. Syst. Evol. Microbiol.">
        <title>The Global Catalogue of Microorganisms (GCM) 10K type strain sequencing project: providing services to taxonomists for standard genome sequencing and annotation.</title>
        <authorList>
            <consortium name="The Broad Institute Genomics Platform"/>
            <consortium name="The Broad Institute Genome Sequencing Center for Infectious Disease"/>
            <person name="Wu L."/>
            <person name="Ma J."/>
        </authorList>
    </citation>
    <scope>NUCLEOTIDE SEQUENCE [LARGE SCALE GENOMIC DNA]</scope>
    <source>
        <strain evidence="4 5">Y73</strain>
    </source>
</reference>
<proteinExistence type="predicted"/>
<keyword evidence="2" id="KW-0812">Transmembrane</keyword>
<dbReference type="AlphaFoldDB" id="A0ABD5UKL8"/>
<evidence type="ECO:0000256" key="1">
    <source>
        <dbReference type="SAM" id="MobiDB-lite"/>
    </source>
</evidence>
<keyword evidence="2" id="KW-0472">Membrane</keyword>
<evidence type="ECO:0000256" key="2">
    <source>
        <dbReference type="SAM" id="Phobius"/>
    </source>
</evidence>
<protein>
    <submittedName>
        <fullName evidence="4">Sensor domain-containing protein</fullName>
    </submittedName>
</protein>
<dbReference type="Pfam" id="PF13796">
    <property type="entry name" value="Sensor"/>
    <property type="match status" value="1"/>
</dbReference>